<name>A0AA39LUA6_9BILA</name>
<protein>
    <recommendedName>
        <fullName evidence="3">SHSP domain-containing protein</fullName>
    </recommendedName>
</protein>
<dbReference type="CDD" id="cd06526">
    <property type="entry name" value="metazoan_ACD"/>
    <property type="match status" value="1"/>
</dbReference>
<comment type="caution">
    <text evidence="4">The sequence shown here is derived from an EMBL/GenBank/DDBJ whole genome shotgun (WGS) entry which is preliminary data.</text>
</comment>
<dbReference type="PRINTS" id="PR00299">
    <property type="entry name" value="ACRYSTALLIN"/>
</dbReference>
<dbReference type="InterPro" id="IPR008978">
    <property type="entry name" value="HSP20-like_chaperone"/>
</dbReference>
<evidence type="ECO:0000313" key="4">
    <source>
        <dbReference type="EMBL" id="KAK0409579.1"/>
    </source>
</evidence>
<dbReference type="AlphaFoldDB" id="A0AA39LUA6"/>
<dbReference type="Gene3D" id="2.60.40.790">
    <property type="match status" value="1"/>
</dbReference>
<keyword evidence="5" id="KW-1185">Reference proteome</keyword>
<organism evidence="4 5">
    <name type="scientific">Steinernema hermaphroditum</name>
    <dbReference type="NCBI Taxonomy" id="289476"/>
    <lineage>
        <taxon>Eukaryota</taxon>
        <taxon>Metazoa</taxon>
        <taxon>Ecdysozoa</taxon>
        <taxon>Nematoda</taxon>
        <taxon>Chromadorea</taxon>
        <taxon>Rhabditida</taxon>
        <taxon>Tylenchina</taxon>
        <taxon>Panagrolaimomorpha</taxon>
        <taxon>Strongyloidoidea</taxon>
        <taxon>Steinernematidae</taxon>
        <taxon>Steinernema</taxon>
    </lineage>
</organism>
<gene>
    <name evidence="4" type="ORF">QR680_004635</name>
</gene>
<dbReference type="Proteomes" id="UP001175271">
    <property type="component" value="Unassembled WGS sequence"/>
</dbReference>
<reference evidence="4" key="1">
    <citation type="submission" date="2023-06" db="EMBL/GenBank/DDBJ databases">
        <title>Genomic analysis of the entomopathogenic nematode Steinernema hermaphroditum.</title>
        <authorList>
            <person name="Schwarz E.M."/>
            <person name="Heppert J.K."/>
            <person name="Baniya A."/>
            <person name="Schwartz H.T."/>
            <person name="Tan C.-H."/>
            <person name="Antoshechkin I."/>
            <person name="Sternberg P.W."/>
            <person name="Goodrich-Blair H."/>
            <person name="Dillman A.R."/>
        </authorList>
    </citation>
    <scope>NUCLEOTIDE SEQUENCE</scope>
    <source>
        <strain evidence="4">PS9179</strain>
        <tissue evidence="4">Whole animal</tissue>
    </source>
</reference>
<evidence type="ECO:0000256" key="1">
    <source>
        <dbReference type="PROSITE-ProRule" id="PRU00285"/>
    </source>
</evidence>
<dbReference type="SUPFAM" id="SSF49764">
    <property type="entry name" value="HSP20-like chaperones"/>
    <property type="match status" value="1"/>
</dbReference>
<dbReference type="EMBL" id="JAUCMV010000003">
    <property type="protein sequence ID" value="KAK0409579.1"/>
    <property type="molecule type" value="Genomic_DNA"/>
</dbReference>
<evidence type="ECO:0000313" key="5">
    <source>
        <dbReference type="Proteomes" id="UP001175271"/>
    </source>
</evidence>
<dbReference type="InterPro" id="IPR002068">
    <property type="entry name" value="A-crystallin/Hsp20_dom"/>
</dbReference>
<dbReference type="InterPro" id="IPR001436">
    <property type="entry name" value="Alpha-crystallin/sHSP_animal"/>
</dbReference>
<dbReference type="GO" id="GO:0042026">
    <property type="term" value="P:protein refolding"/>
    <property type="evidence" value="ECO:0007669"/>
    <property type="project" value="TreeGrafter"/>
</dbReference>
<dbReference type="GO" id="GO:0009408">
    <property type="term" value="P:response to heat"/>
    <property type="evidence" value="ECO:0007669"/>
    <property type="project" value="TreeGrafter"/>
</dbReference>
<dbReference type="GO" id="GO:0051082">
    <property type="term" value="F:unfolded protein binding"/>
    <property type="evidence" value="ECO:0007669"/>
    <property type="project" value="TreeGrafter"/>
</dbReference>
<dbReference type="PANTHER" id="PTHR45640:SF29">
    <property type="entry name" value="SHSP DOMAIN-CONTAINING PROTEIN"/>
    <property type="match status" value="1"/>
</dbReference>
<dbReference type="PANTHER" id="PTHR45640">
    <property type="entry name" value="HEAT SHOCK PROTEIN HSP-12.2-RELATED"/>
    <property type="match status" value="1"/>
</dbReference>
<feature type="domain" description="SHSP" evidence="3">
    <location>
        <begin position="50"/>
        <end position="160"/>
    </location>
</feature>
<dbReference type="GO" id="GO:0005634">
    <property type="term" value="C:nucleus"/>
    <property type="evidence" value="ECO:0007669"/>
    <property type="project" value="TreeGrafter"/>
</dbReference>
<sequence length="161" mass="18442">MSRRPLNSSLGAPFSPFFHNRFFDDFDFDRPFRRPYWAEHSLLDSHRLGDGVGEVGASYQDTVVNDGDSFSISVNVSHFKPEELKVNVCDNQLIIEGKHEEKSDEYGLVERHFVRKYNLPKNVKAELVTSELSKDGILTVQSQKKALEESKTRSIPIQPKE</sequence>
<accession>A0AA39LUA6</accession>
<evidence type="ECO:0000259" key="3">
    <source>
        <dbReference type="PROSITE" id="PS01031"/>
    </source>
</evidence>
<dbReference type="GO" id="GO:0036498">
    <property type="term" value="P:IRE1-mediated unfolded protein response"/>
    <property type="evidence" value="ECO:0007669"/>
    <property type="project" value="TreeGrafter"/>
</dbReference>
<dbReference type="PROSITE" id="PS01031">
    <property type="entry name" value="SHSP"/>
    <property type="match status" value="1"/>
</dbReference>
<dbReference type="GO" id="GO:0005737">
    <property type="term" value="C:cytoplasm"/>
    <property type="evidence" value="ECO:0007669"/>
    <property type="project" value="TreeGrafter"/>
</dbReference>
<evidence type="ECO:0000256" key="2">
    <source>
        <dbReference type="RuleBase" id="RU003616"/>
    </source>
</evidence>
<comment type="similarity">
    <text evidence="1 2">Belongs to the small heat shock protein (HSP20) family.</text>
</comment>
<proteinExistence type="inferred from homology"/>
<dbReference type="Pfam" id="PF00011">
    <property type="entry name" value="HSP20"/>
    <property type="match status" value="1"/>
</dbReference>